<feature type="domain" description="MRH" evidence="11">
    <location>
        <begin position="46"/>
        <end position="206"/>
    </location>
</feature>
<keyword evidence="6 9" id="KW-0472">Membrane</keyword>
<organism evidence="12 13">
    <name type="scientific">Terfezia boudieri ATCC MYA-4762</name>
    <dbReference type="NCBI Taxonomy" id="1051890"/>
    <lineage>
        <taxon>Eukaryota</taxon>
        <taxon>Fungi</taxon>
        <taxon>Dikarya</taxon>
        <taxon>Ascomycota</taxon>
        <taxon>Pezizomycotina</taxon>
        <taxon>Pezizomycetes</taxon>
        <taxon>Pezizales</taxon>
        <taxon>Pezizaceae</taxon>
        <taxon>Terfezia</taxon>
    </lineage>
</organism>
<dbReference type="PANTHER" id="PTHR15071">
    <property type="entry name" value="MANNOSE-6-PHOSPHATE RECEPTOR FAMILY MEMBER"/>
    <property type="match status" value="1"/>
</dbReference>
<evidence type="ECO:0000256" key="1">
    <source>
        <dbReference type="ARBA" id="ARBA00004308"/>
    </source>
</evidence>
<dbReference type="GO" id="GO:0007034">
    <property type="term" value="P:vacuolar transport"/>
    <property type="evidence" value="ECO:0007669"/>
    <property type="project" value="TreeGrafter"/>
</dbReference>
<dbReference type="InterPro" id="IPR009011">
    <property type="entry name" value="Man6P_isomerase_rcpt-bd_dom_sf"/>
</dbReference>
<sequence>MAPGGPFFALLTALLLLPMALTSSLSPRIPEDGPPPSIAHPAPGDPPCTITSPHTGSFFDLRALIRTTPDSSSSQSELEWTTSGHDYNTTFHLNICGPVLSDVSKARGIDNEDARKNISAFYERDGDILSVGQASSTLLLRGKKLILEYTHGSPCSSAVPGFNKSTIISFLCDRELGSGKADVAYVGEASDCSYFFEIRTLHACATIQSPEGEEGLSPVAIFTVICLVFLAVYCVGGCVYQRTVMNARGWRQVPHYHTWARMATGLGNCCGGLRRGGVRLPQHPRHFSTDH</sequence>
<dbReference type="Pfam" id="PF02157">
    <property type="entry name" value="Man-6-P_recep"/>
    <property type="match status" value="1"/>
</dbReference>
<dbReference type="PANTHER" id="PTHR15071:SF0">
    <property type="entry name" value="MANNOSE 6-PHOSPHATE RECEPTOR-LIKE PROTEIN 1"/>
    <property type="match status" value="1"/>
</dbReference>
<evidence type="ECO:0000256" key="7">
    <source>
        <dbReference type="ARBA" id="ARBA00023157"/>
    </source>
</evidence>
<keyword evidence="2" id="KW-0813">Transport</keyword>
<dbReference type="GO" id="GO:0005770">
    <property type="term" value="C:late endosome"/>
    <property type="evidence" value="ECO:0007669"/>
    <property type="project" value="TreeGrafter"/>
</dbReference>
<evidence type="ECO:0000256" key="9">
    <source>
        <dbReference type="SAM" id="Phobius"/>
    </source>
</evidence>
<dbReference type="GO" id="GO:0000139">
    <property type="term" value="C:Golgi membrane"/>
    <property type="evidence" value="ECO:0007669"/>
    <property type="project" value="UniProtKB-SubCell"/>
</dbReference>
<evidence type="ECO:0000256" key="6">
    <source>
        <dbReference type="ARBA" id="ARBA00023136"/>
    </source>
</evidence>
<dbReference type="PROSITE" id="PS51914">
    <property type="entry name" value="MRH"/>
    <property type="match status" value="1"/>
</dbReference>
<feature type="non-terminal residue" evidence="12">
    <location>
        <position position="291"/>
    </location>
</feature>
<dbReference type="InterPro" id="IPR028927">
    <property type="entry name" value="Man-6-P_rcpt"/>
</dbReference>
<dbReference type="SUPFAM" id="SSF50911">
    <property type="entry name" value="Mannose 6-phosphate receptor domain"/>
    <property type="match status" value="1"/>
</dbReference>
<evidence type="ECO:0000256" key="5">
    <source>
        <dbReference type="ARBA" id="ARBA00022989"/>
    </source>
</evidence>
<feature type="transmembrane region" description="Helical" evidence="9">
    <location>
        <begin position="219"/>
        <end position="240"/>
    </location>
</feature>
<dbReference type="FunFam" id="2.70.130.10:FF:000024">
    <property type="entry name" value="Putative vacuolar sorting receptor"/>
    <property type="match status" value="1"/>
</dbReference>
<dbReference type="SMART" id="SM01404">
    <property type="entry name" value="CIMR"/>
    <property type="match status" value="1"/>
</dbReference>
<dbReference type="Proteomes" id="UP000267821">
    <property type="component" value="Unassembled WGS sequence"/>
</dbReference>
<evidence type="ECO:0000259" key="11">
    <source>
        <dbReference type="PROSITE" id="PS51914"/>
    </source>
</evidence>
<keyword evidence="4 10" id="KW-0732">Signal</keyword>
<proteinExistence type="predicted"/>
<keyword evidence="12" id="KW-0675">Receptor</keyword>
<gene>
    <name evidence="12" type="ORF">L211DRAFT_840282</name>
</gene>
<reference evidence="12 13" key="1">
    <citation type="journal article" date="2018" name="Nat. Ecol. Evol.">
        <title>Pezizomycetes genomes reveal the molecular basis of ectomycorrhizal truffle lifestyle.</title>
        <authorList>
            <person name="Murat C."/>
            <person name="Payen T."/>
            <person name="Noel B."/>
            <person name="Kuo A."/>
            <person name="Morin E."/>
            <person name="Chen J."/>
            <person name="Kohler A."/>
            <person name="Krizsan K."/>
            <person name="Balestrini R."/>
            <person name="Da Silva C."/>
            <person name="Montanini B."/>
            <person name="Hainaut M."/>
            <person name="Levati E."/>
            <person name="Barry K.W."/>
            <person name="Belfiori B."/>
            <person name="Cichocki N."/>
            <person name="Clum A."/>
            <person name="Dockter R.B."/>
            <person name="Fauchery L."/>
            <person name="Guy J."/>
            <person name="Iotti M."/>
            <person name="Le Tacon F."/>
            <person name="Lindquist E.A."/>
            <person name="Lipzen A."/>
            <person name="Malagnac F."/>
            <person name="Mello A."/>
            <person name="Molinier V."/>
            <person name="Miyauchi S."/>
            <person name="Poulain J."/>
            <person name="Riccioni C."/>
            <person name="Rubini A."/>
            <person name="Sitrit Y."/>
            <person name="Splivallo R."/>
            <person name="Traeger S."/>
            <person name="Wang M."/>
            <person name="Zifcakova L."/>
            <person name="Wipf D."/>
            <person name="Zambonelli A."/>
            <person name="Paolocci F."/>
            <person name="Nowrousian M."/>
            <person name="Ottonello S."/>
            <person name="Baldrian P."/>
            <person name="Spatafora J.W."/>
            <person name="Henrissat B."/>
            <person name="Nagy L.G."/>
            <person name="Aury J.M."/>
            <person name="Wincker P."/>
            <person name="Grigoriev I.V."/>
            <person name="Bonfante P."/>
            <person name="Martin F.M."/>
        </authorList>
    </citation>
    <scope>NUCLEOTIDE SEQUENCE [LARGE SCALE GENOMIC DNA]</scope>
    <source>
        <strain evidence="12 13">ATCC MYA-4762</strain>
    </source>
</reference>
<evidence type="ECO:0000256" key="10">
    <source>
        <dbReference type="SAM" id="SignalP"/>
    </source>
</evidence>
<keyword evidence="8" id="KW-0325">Glycoprotein</keyword>
<evidence type="ECO:0000256" key="8">
    <source>
        <dbReference type="ARBA" id="ARBA00023180"/>
    </source>
</evidence>
<accession>A0A3N4LV86</accession>
<evidence type="ECO:0000313" key="13">
    <source>
        <dbReference type="Proteomes" id="UP000267821"/>
    </source>
</evidence>
<dbReference type="STRING" id="1051890.A0A3N4LV86"/>
<comment type="subcellular location">
    <subcellularLocation>
        <location evidence="1">Endomembrane system</location>
    </subcellularLocation>
</comment>
<dbReference type="GO" id="GO:0010008">
    <property type="term" value="C:endosome membrane"/>
    <property type="evidence" value="ECO:0007669"/>
    <property type="project" value="UniProtKB-SubCell"/>
</dbReference>
<dbReference type="InParanoid" id="A0A3N4LV86"/>
<evidence type="ECO:0000256" key="4">
    <source>
        <dbReference type="ARBA" id="ARBA00022729"/>
    </source>
</evidence>
<dbReference type="AlphaFoldDB" id="A0A3N4LV86"/>
<protein>
    <submittedName>
        <fullName evidence="12">Mannose 6-phosphate receptor domain-containing protein</fullName>
    </submittedName>
</protein>
<dbReference type="FunCoup" id="A0A3N4LV86">
    <property type="interactions" value="198"/>
</dbReference>
<keyword evidence="3 9" id="KW-0812">Transmembrane</keyword>
<keyword evidence="5 9" id="KW-1133">Transmembrane helix</keyword>
<dbReference type="Gene3D" id="2.70.130.10">
    <property type="entry name" value="Mannose-6-phosphate receptor binding domain"/>
    <property type="match status" value="1"/>
</dbReference>
<evidence type="ECO:0000313" key="12">
    <source>
        <dbReference type="EMBL" id="RPB21935.1"/>
    </source>
</evidence>
<evidence type="ECO:0000256" key="3">
    <source>
        <dbReference type="ARBA" id="ARBA00022692"/>
    </source>
</evidence>
<feature type="chain" id="PRO_5017961792" evidence="10">
    <location>
        <begin position="25"/>
        <end position="291"/>
    </location>
</feature>
<keyword evidence="7" id="KW-1015">Disulfide bond</keyword>
<name>A0A3N4LV86_9PEZI</name>
<dbReference type="InterPro" id="IPR044865">
    <property type="entry name" value="MRH_dom"/>
</dbReference>
<feature type="signal peptide" evidence="10">
    <location>
        <begin position="1"/>
        <end position="24"/>
    </location>
</feature>
<keyword evidence="13" id="KW-1185">Reference proteome</keyword>
<dbReference type="EMBL" id="ML121556">
    <property type="protein sequence ID" value="RPB21935.1"/>
    <property type="molecule type" value="Genomic_DNA"/>
</dbReference>
<evidence type="ECO:0000256" key="2">
    <source>
        <dbReference type="ARBA" id="ARBA00022448"/>
    </source>
</evidence>
<dbReference type="OrthoDB" id="4504960at2759"/>